<dbReference type="InterPro" id="IPR000859">
    <property type="entry name" value="CUB_dom"/>
</dbReference>
<dbReference type="PANTHER" id="PTHR47537">
    <property type="entry name" value="CUBILIN"/>
    <property type="match status" value="1"/>
</dbReference>
<dbReference type="InterPro" id="IPR035914">
    <property type="entry name" value="Sperma_CUB_dom_sf"/>
</dbReference>
<sequence>MNYNSICSPIGCDCVTFDDTYNKEYGVFTSPNYPTQYEDSIDCLLYVFIADTHQIVKLSCLSGDFVKVFLNQGSGDTGVNEYSVWNSVLCGKSLDEFQSVHYSTGSVLIFEFHSDAIPNNSTGFSGTYQFVNKSLFQTDGQLLSGSQCDYQFVRLGANDSVRGTFYSPDYPSKYPTNANCAYHFFAKYNEKVKVLFQTIQLQEDDQRF</sequence>
<gene>
    <name evidence="4" type="ORF">OSB1V03_LOCUS16092</name>
</gene>
<proteinExistence type="predicted"/>
<dbReference type="GO" id="GO:0005886">
    <property type="term" value="C:plasma membrane"/>
    <property type="evidence" value="ECO:0007669"/>
    <property type="project" value="TreeGrafter"/>
</dbReference>
<dbReference type="Pfam" id="PF00431">
    <property type="entry name" value="CUB"/>
    <property type="match status" value="2"/>
</dbReference>
<dbReference type="AlphaFoldDB" id="A0A7R9L6B2"/>
<keyword evidence="1" id="KW-1015">Disulfide bond</keyword>
<dbReference type="PANTHER" id="PTHR47537:SF6">
    <property type="entry name" value="CUB DOMAIN-CONTAINING PROTEIN"/>
    <property type="match status" value="1"/>
</dbReference>
<name>A0A7R9L6B2_9ACAR</name>
<evidence type="ECO:0000256" key="2">
    <source>
        <dbReference type="PROSITE-ProRule" id="PRU00059"/>
    </source>
</evidence>
<dbReference type="SMART" id="SM00042">
    <property type="entry name" value="CUB"/>
    <property type="match status" value="1"/>
</dbReference>
<feature type="domain" description="CUB" evidence="3">
    <location>
        <begin position="148"/>
        <end position="208"/>
    </location>
</feature>
<feature type="domain" description="CUB" evidence="3">
    <location>
        <begin position="12"/>
        <end position="131"/>
    </location>
</feature>
<feature type="non-terminal residue" evidence="4">
    <location>
        <position position="1"/>
    </location>
</feature>
<protein>
    <recommendedName>
        <fullName evidence="3">CUB domain-containing protein</fullName>
    </recommendedName>
</protein>
<dbReference type="PROSITE" id="PS01180">
    <property type="entry name" value="CUB"/>
    <property type="match status" value="2"/>
</dbReference>
<dbReference type="EMBL" id="OC872067">
    <property type="protein sequence ID" value="CAD7635701.1"/>
    <property type="molecule type" value="Genomic_DNA"/>
</dbReference>
<comment type="caution">
    <text evidence="2">Lacks conserved residue(s) required for the propagation of feature annotation.</text>
</comment>
<dbReference type="EMBL" id="CAJPIZ010017492">
    <property type="protein sequence ID" value="CAG2116131.1"/>
    <property type="molecule type" value="Genomic_DNA"/>
</dbReference>
<evidence type="ECO:0000313" key="4">
    <source>
        <dbReference type="EMBL" id="CAD7635701.1"/>
    </source>
</evidence>
<dbReference type="Proteomes" id="UP000759131">
    <property type="component" value="Unassembled WGS sequence"/>
</dbReference>
<dbReference type="Gene3D" id="2.60.120.290">
    <property type="entry name" value="Spermadhesin, CUB domain"/>
    <property type="match status" value="2"/>
</dbReference>
<keyword evidence="5" id="KW-1185">Reference proteome</keyword>
<dbReference type="InterPro" id="IPR053207">
    <property type="entry name" value="Non-NMDA_GluR_Accessory"/>
</dbReference>
<evidence type="ECO:0000256" key="1">
    <source>
        <dbReference type="ARBA" id="ARBA00023157"/>
    </source>
</evidence>
<evidence type="ECO:0000259" key="3">
    <source>
        <dbReference type="PROSITE" id="PS01180"/>
    </source>
</evidence>
<dbReference type="SUPFAM" id="SSF49854">
    <property type="entry name" value="Spermadhesin, CUB domain"/>
    <property type="match status" value="2"/>
</dbReference>
<accession>A0A7R9L6B2</accession>
<organism evidence="4">
    <name type="scientific">Medioppia subpectinata</name>
    <dbReference type="NCBI Taxonomy" id="1979941"/>
    <lineage>
        <taxon>Eukaryota</taxon>
        <taxon>Metazoa</taxon>
        <taxon>Ecdysozoa</taxon>
        <taxon>Arthropoda</taxon>
        <taxon>Chelicerata</taxon>
        <taxon>Arachnida</taxon>
        <taxon>Acari</taxon>
        <taxon>Acariformes</taxon>
        <taxon>Sarcoptiformes</taxon>
        <taxon>Oribatida</taxon>
        <taxon>Brachypylina</taxon>
        <taxon>Oppioidea</taxon>
        <taxon>Oppiidae</taxon>
        <taxon>Medioppia</taxon>
    </lineage>
</organism>
<reference evidence="4" key="1">
    <citation type="submission" date="2020-11" db="EMBL/GenBank/DDBJ databases">
        <authorList>
            <person name="Tran Van P."/>
        </authorList>
    </citation>
    <scope>NUCLEOTIDE SEQUENCE</scope>
</reference>
<evidence type="ECO:0000313" key="5">
    <source>
        <dbReference type="Proteomes" id="UP000759131"/>
    </source>
</evidence>
<dbReference type="CDD" id="cd00041">
    <property type="entry name" value="CUB"/>
    <property type="match status" value="1"/>
</dbReference>
<dbReference type="OrthoDB" id="6369184at2759"/>